<protein>
    <submittedName>
        <fullName evidence="1">Uncharacterized protein</fullName>
    </submittedName>
</protein>
<reference evidence="1 2" key="1">
    <citation type="submission" date="2017-10" db="EMBL/GenBank/DDBJ databases">
        <title>A new Pekin duck reference genome.</title>
        <authorList>
            <person name="Hou Z.-C."/>
            <person name="Zhou Z.-K."/>
            <person name="Zhu F."/>
            <person name="Hou S.-S."/>
        </authorList>
    </citation>
    <scope>NUCLEOTIDE SEQUENCE [LARGE SCALE GENOMIC DNA]</scope>
</reference>
<evidence type="ECO:0000313" key="2">
    <source>
        <dbReference type="Proteomes" id="UP000016666"/>
    </source>
</evidence>
<dbReference type="Proteomes" id="UP000016666">
    <property type="component" value="Chromosome 1"/>
</dbReference>
<organism evidence="1 2">
    <name type="scientific">Anas platyrhynchos platyrhynchos</name>
    <name type="common">Northern mallard</name>
    <dbReference type="NCBI Taxonomy" id="8840"/>
    <lineage>
        <taxon>Eukaryota</taxon>
        <taxon>Metazoa</taxon>
        <taxon>Chordata</taxon>
        <taxon>Craniata</taxon>
        <taxon>Vertebrata</taxon>
        <taxon>Euteleostomi</taxon>
        <taxon>Archelosauria</taxon>
        <taxon>Archosauria</taxon>
        <taxon>Dinosauria</taxon>
        <taxon>Saurischia</taxon>
        <taxon>Theropoda</taxon>
        <taxon>Coelurosauria</taxon>
        <taxon>Aves</taxon>
        <taxon>Neognathae</taxon>
        <taxon>Galloanserae</taxon>
        <taxon>Anseriformes</taxon>
        <taxon>Anatidae</taxon>
        <taxon>Anatinae</taxon>
        <taxon>Anas</taxon>
    </lineage>
</organism>
<reference evidence="1" key="3">
    <citation type="submission" date="2025-09" db="UniProtKB">
        <authorList>
            <consortium name="Ensembl"/>
        </authorList>
    </citation>
    <scope>IDENTIFICATION</scope>
</reference>
<accession>A0A493SUH3</accession>
<dbReference type="Ensembl" id="ENSAPLT00000041287.1">
    <property type="protein sequence ID" value="ENSAPLP00000017135.1"/>
    <property type="gene ID" value="ENSAPLG00000019052.1"/>
</dbReference>
<keyword evidence="2" id="KW-1185">Reference proteome</keyword>
<dbReference type="GeneTree" id="ENSGT00910000147748"/>
<sequence length="115" mass="12683">DDNVTPPSHSPDCLNTNDRQFLTSLPYLHATNQPVLLLSFPHTHTHKFKHVPVKDVVVGEALAVEEVAEELPQVGVVGFVIKPQRAAEVEVYNYRAGCQTLGGKQGKARHRFAFG</sequence>
<evidence type="ECO:0000313" key="1">
    <source>
        <dbReference type="Ensembl" id="ENSAPLP00000017135.1"/>
    </source>
</evidence>
<reference evidence="1" key="2">
    <citation type="submission" date="2025-08" db="UniProtKB">
        <authorList>
            <consortium name="Ensembl"/>
        </authorList>
    </citation>
    <scope>IDENTIFICATION</scope>
</reference>
<dbReference type="AlphaFoldDB" id="A0A493SUH3"/>
<name>A0A493SUH3_ANAPP</name>
<proteinExistence type="predicted"/>